<dbReference type="EMBL" id="SMTL01000002">
    <property type="protein sequence ID" value="TDK37316.1"/>
    <property type="molecule type" value="Genomic_DNA"/>
</dbReference>
<dbReference type="PANTHER" id="PTHR42743:SF11">
    <property type="entry name" value="AMINODEOXYCHORISMATE LYASE"/>
    <property type="match status" value="1"/>
</dbReference>
<dbReference type="InterPro" id="IPR036038">
    <property type="entry name" value="Aminotransferase-like"/>
</dbReference>
<dbReference type="AlphaFoldDB" id="A0A4R5UKB0"/>
<comment type="pathway">
    <text evidence="3">Amino-acid biosynthesis; L-isoleucine biosynthesis; L-isoleucine from 2-oxobutanoate: step 4/4.</text>
</comment>
<sequence>MPVDTSPRSTTWTYVDGEWMEGNPKLIGPTSHAMWLGSTVFDGARWFDGLSPDLDLHCQRVNRSATNMGMDPVMKAQEIEGLALEGVKKFDGKTAIYIKPMYWVEHGMPFSVVTPDPESTRFALCLFEAPMHTAKPSSLTVSPYRRPNPEVAMTGAKTGSLYPNSGRMILEARNRGFDNALARDMNGNVAETASSNIFLVKDGVVMTPVPNGTFLAGITRSRLIGLLRQAGFDVRETTLTVEDFADADEIFTSGNYSKIVPVTKFEDRSLQEGQVARKALEVYMDWARSGGRNDA</sequence>
<comment type="caution">
    <text evidence="16">The sequence shown here is derived from an EMBL/GenBank/DDBJ whole genome shotgun (WGS) entry which is preliminary data.</text>
</comment>
<protein>
    <recommendedName>
        <fullName evidence="8">Probable branched-chain-amino-acid aminotransferase</fullName>
        <ecNumber evidence="7">2.6.1.42</ecNumber>
    </recommendedName>
</protein>
<evidence type="ECO:0000256" key="2">
    <source>
        <dbReference type="ARBA" id="ARBA00003109"/>
    </source>
</evidence>
<dbReference type="InterPro" id="IPR050571">
    <property type="entry name" value="Class-IV_PLP-Dep_Aminotrnsfr"/>
</dbReference>
<evidence type="ECO:0000256" key="5">
    <source>
        <dbReference type="ARBA" id="ARBA00005072"/>
    </source>
</evidence>
<comment type="pathway">
    <text evidence="5">Amino-acid biosynthesis; L-leucine biosynthesis; L-leucine from 3-methyl-2-oxobutanoate: step 4/4.</text>
</comment>
<dbReference type="GO" id="GO:0052655">
    <property type="term" value="F:L-valine-2-oxoglutarate transaminase activity"/>
    <property type="evidence" value="ECO:0007669"/>
    <property type="project" value="RHEA"/>
</dbReference>
<keyword evidence="16" id="KW-0808">Transferase</keyword>
<dbReference type="NCBIfam" id="NF009896">
    <property type="entry name" value="PRK13356.1"/>
    <property type="match status" value="1"/>
</dbReference>
<dbReference type="OrthoDB" id="21319at2"/>
<comment type="function">
    <text evidence="2">Acts on leucine, isoleucine and valine.</text>
</comment>
<keyword evidence="10" id="KW-0028">Amino-acid biosynthesis</keyword>
<dbReference type="InterPro" id="IPR018300">
    <property type="entry name" value="Aminotrans_IV_CS"/>
</dbReference>
<dbReference type="SUPFAM" id="SSF56752">
    <property type="entry name" value="D-aminoacid aminotransferase-like PLP-dependent enzymes"/>
    <property type="match status" value="1"/>
</dbReference>
<evidence type="ECO:0000256" key="13">
    <source>
        <dbReference type="ARBA" id="ARBA00049229"/>
    </source>
</evidence>
<dbReference type="Gene3D" id="3.20.10.10">
    <property type="entry name" value="D-amino Acid Aminotransferase, subunit A, domain 2"/>
    <property type="match status" value="1"/>
</dbReference>
<keyword evidence="16" id="KW-0032">Aminotransferase</keyword>
<dbReference type="GO" id="GO:0052656">
    <property type="term" value="F:L-isoleucine-2-oxoglutarate transaminase activity"/>
    <property type="evidence" value="ECO:0007669"/>
    <property type="project" value="RHEA"/>
</dbReference>
<dbReference type="Gene3D" id="3.30.470.10">
    <property type="match status" value="1"/>
</dbReference>
<evidence type="ECO:0000256" key="8">
    <source>
        <dbReference type="ARBA" id="ARBA00014472"/>
    </source>
</evidence>
<evidence type="ECO:0000313" key="17">
    <source>
        <dbReference type="Proteomes" id="UP000295238"/>
    </source>
</evidence>
<reference evidence="16 17" key="1">
    <citation type="submission" date="2019-03" db="EMBL/GenBank/DDBJ databases">
        <title>Rhizobium sp. nov., an bacterium isolated from biocrust in Mu Us Desert.</title>
        <authorList>
            <person name="Lixiong L."/>
        </authorList>
    </citation>
    <scope>NUCLEOTIDE SEQUENCE [LARGE SCALE GENOMIC DNA]</scope>
    <source>
        <strain evidence="16 17">SPY-1</strain>
    </source>
</reference>
<dbReference type="RefSeq" id="WP_133316083.1">
    <property type="nucleotide sequence ID" value="NZ_SMTL01000002.1"/>
</dbReference>
<dbReference type="GO" id="GO:0052654">
    <property type="term" value="F:L-leucine-2-oxoglutarate transaminase activity"/>
    <property type="evidence" value="ECO:0007669"/>
    <property type="project" value="RHEA"/>
</dbReference>
<dbReference type="EC" id="2.6.1.42" evidence="7"/>
<evidence type="ECO:0000256" key="6">
    <source>
        <dbReference type="ARBA" id="ARBA00009320"/>
    </source>
</evidence>
<dbReference type="InterPro" id="IPR043131">
    <property type="entry name" value="BCAT-like_N"/>
</dbReference>
<organism evidence="16 17">
    <name type="scientific">Rhizobium deserti</name>
    <dbReference type="NCBI Taxonomy" id="2547961"/>
    <lineage>
        <taxon>Bacteria</taxon>
        <taxon>Pseudomonadati</taxon>
        <taxon>Pseudomonadota</taxon>
        <taxon>Alphaproteobacteria</taxon>
        <taxon>Hyphomicrobiales</taxon>
        <taxon>Rhizobiaceae</taxon>
        <taxon>Rhizobium/Agrobacterium group</taxon>
        <taxon>Rhizobium</taxon>
    </lineage>
</organism>
<proteinExistence type="inferred from homology"/>
<evidence type="ECO:0000256" key="9">
    <source>
        <dbReference type="ARBA" id="ARBA00022898"/>
    </source>
</evidence>
<evidence type="ECO:0000256" key="1">
    <source>
        <dbReference type="ARBA" id="ARBA00001933"/>
    </source>
</evidence>
<dbReference type="InterPro" id="IPR001544">
    <property type="entry name" value="Aminotrans_IV"/>
</dbReference>
<dbReference type="Proteomes" id="UP000295238">
    <property type="component" value="Unassembled WGS sequence"/>
</dbReference>
<evidence type="ECO:0000313" key="16">
    <source>
        <dbReference type="EMBL" id="TDK37316.1"/>
    </source>
</evidence>
<evidence type="ECO:0000256" key="10">
    <source>
        <dbReference type="ARBA" id="ARBA00023304"/>
    </source>
</evidence>
<dbReference type="PANTHER" id="PTHR42743">
    <property type="entry name" value="AMINO-ACID AMINOTRANSFERASE"/>
    <property type="match status" value="1"/>
</dbReference>
<evidence type="ECO:0000256" key="11">
    <source>
        <dbReference type="ARBA" id="ARBA00048212"/>
    </source>
</evidence>
<keyword evidence="9 15" id="KW-0663">Pyridoxal phosphate</keyword>
<keyword evidence="10" id="KW-0100">Branched-chain amino acid biosynthesis</keyword>
<keyword evidence="17" id="KW-1185">Reference proteome</keyword>
<evidence type="ECO:0000256" key="3">
    <source>
        <dbReference type="ARBA" id="ARBA00004824"/>
    </source>
</evidence>
<evidence type="ECO:0000256" key="4">
    <source>
        <dbReference type="ARBA" id="ARBA00004931"/>
    </source>
</evidence>
<evidence type="ECO:0000256" key="15">
    <source>
        <dbReference type="RuleBase" id="RU004516"/>
    </source>
</evidence>
<evidence type="ECO:0000256" key="12">
    <source>
        <dbReference type="ARBA" id="ARBA00048798"/>
    </source>
</evidence>
<dbReference type="InterPro" id="IPR043132">
    <property type="entry name" value="BCAT-like_C"/>
</dbReference>
<dbReference type="PROSITE" id="PS00770">
    <property type="entry name" value="AA_TRANSFER_CLASS_4"/>
    <property type="match status" value="1"/>
</dbReference>
<dbReference type="GO" id="GO:0009082">
    <property type="term" value="P:branched-chain amino acid biosynthetic process"/>
    <property type="evidence" value="ECO:0007669"/>
    <property type="project" value="UniProtKB-KW"/>
</dbReference>
<name>A0A4R5UKB0_9HYPH</name>
<comment type="catalytic activity">
    <reaction evidence="13">
        <text>L-leucine + 2-oxoglutarate = 4-methyl-2-oxopentanoate + L-glutamate</text>
        <dbReference type="Rhea" id="RHEA:18321"/>
        <dbReference type="ChEBI" id="CHEBI:16810"/>
        <dbReference type="ChEBI" id="CHEBI:17865"/>
        <dbReference type="ChEBI" id="CHEBI:29985"/>
        <dbReference type="ChEBI" id="CHEBI:57427"/>
        <dbReference type="EC" id="2.6.1.42"/>
    </reaction>
</comment>
<comment type="catalytic activity">
    <reaction evidence="12">
        <text>L-isoleucine + 2-oxoglutarate = (S)-3-methyl-2-oxopentanoate + L-glutamate</text>
        <dbReference type="Rhea" id="RHEA:24801"/>
        <dbReference type="ChEBI" id="CHEBI:16810"/>
        <dbReference type="ChEBI" id="CHEBI:29985"/>
        <dbReference type="ChEBI" id="CHEBI:35146"/>
        <dbReference type="ChEBI" id="CHEBI:58045"/>
        <dbReference type="EC" id="2.6.1.42"/>
    </reaction>
</comment>
<evidence type="ECO:0000256" key="14">
    <source>
        <dbReference type="RuleBase" id="RU004106"/>
    </source>
</evidence>
<comment type="cofactor">
    <cofactor evidence="1 15">
        <name>pyridoxal 5'-phosphate</name>
        <dbReference type="ChEBI" id="CHEBI:597326"/>
    </cofactor>
</comment>
<evidence type="ECO:0000256" key="7">
    <source>
        <dbReference type="ARBA" id="ARBA00013053"/>
    </source>
</evidence>
<accession>A0A4R5UKB0</accession>
<dbReference type="Pfam" id="PF01063">
    <property type="entry name" value="Aminotran_4"/>
    <property type="match status" value="1"/>
</dbReference>
<comment type="pathway">
    <text evidence="4">Amino-acid biosynthesis; L-valine biosynthesis; L-valine from pyruvate: step 4/4.</text>
</comment>
<comment type="catalytic activity">
    <reaction evidence="11">
        <text>L-valine + 2-oxoglutarate = 3-methyl-2-oxobutanoate + L-glutamate</text>
        <dbReference type="Rhea" id="RHEA:24813"/>
        <dbReference type="ChEBI" id="CHEBI:11851"/>
        <dbReference type="ChEBI" id="CHEBI:16810"/>
        <dbReference type="ChEBI" id="CHEBI:29985"/>
        <dbReference type="ChEBI" id="CHEBI:57762"/>
        <dbReference type="EC" id="2.6.1.42"/>
    </reaction>
</comment>
<gene>
    <name evidence="16" type="ORF">E2F50_10600</name>
</gene>
<comment type="similarity">
    <text evidence="6 14">Belongs to the class-IV pyridoxal-phosphate-dependent aminotransferase family.</text>
</comment>